<evidence type="ECO:0000313" key="4">
    <source>
        <dbReference type="Proteomes" id="UP000188243"/>
    </source>
</evidence>
<dbReference type="EMBL" id="CP019628">
    <property type="protein sequence ID" value="AQQ00763.1"/>
    <property type="molecule type" value="Genomic_DNA"/>
</dbReference>
<feature type="transmembrane region" description="Helical" evidence="1">
    <location>
        <begin position="7"/>
        <end position="24"/>
    </location>
</feature>
<feature type="transmembrane region" description="Helical" evidence="1">
    <location>
        <begin position="52"/>
        <end position="73"/>
    </location>
</feature>
<dbReference type="EMBL" id="CP019628">
    <property type="protein sequence ID" value="AQP98863.1"/>
    <property type="molecule type" value="Genomic_DNA"/>
</dbReference>
<name>A0A1Q2H086_9GAMM</name>
<dbReference type="KEGG" id="paln:B0W48_03050"/>
<keyword evidence="1" id="KW-0812">Transmembrane</keyword>
<dbReference type="RefSeq" id="WP_077535587.1">
    <property type="nucleotide sequence ID" value="NZ_CP019628.1"/>
</dbReference>
<accession>A0A1Q2H086</accession>
<keyword evidence="1" id="KW-1133">Transmembrane helix</keyword>
<reference evidence="3 4" key="1">
    <citation type="submission" date="2017-02" db="EMBL/GenBank/DDBJ databases">
        <title>Complete genome sequence of the cold-active Pseudoalteromonas aliena strain EH1 isolated from Arctic seawater.</title>
        <authorList>
            <person name="Kim E."/>
            <person name="Heo E."/>
            <person name="Kim H."/>
            <person name="Kim D."/>
        </authorList>
    </citation>
    <scope>NUCLEOTIDE SEQUENCE [LARGE SCALE GENOMIC DNA]</scope>
    <source>
        <strain evidence="3 4">EH1</strain>
    </source>
</reference>
<keyword evidence="1" id="KW-0472">Membrane</keyword>
<proteinExistence type="predicted"/>
<evidence type="ECO:0000256" key="1">
    <source>
        <dbReference type="SAM" id="Phobius"/>
    </source>
</evidence>
<dbReference type="Proteomes" id="UP000188243">
    <property type="component" value="Chromosome"/>
</dbReference>
<protein>
    <submittedName>
        <fullName evidence="3">Uncharacterized protein</fullName>
    </submittedName>
</protein>
<gene>
    <name evidence="2" type="ORF">B0W48_03050</name>
    <name evidence="3" type="ORF">B0W48_13655</name>
</gene>
<dbReference type="KEGG" id="paln:B0W48_13655"/>
<evidence type="ECO:0000313" key="2">
    <source>
        <dbReference type="EMBL" id="AQP98863.1"/>
    </source>
</evidence>
<sequence length="222" mass="25160">MLSRINRYEYGIMLVALVFIYLAIKESSIPLNDSLTDSALASLFLISDQSGLIFNVSCGAIATFIFWLIDIFIPRHQEIKRARYYLPKWKLYLSQHATQLDSMLKKMGEGEEGGKTRIVMGNTSGIGDSHDFGMQFTSLPSSKALFSLNAINTVISDIRNYEHALNEDELELIHELHMRLIMYISFLAQKNEIGSNKDFSDLKLIRSNLKGLLKINLFQSVG</sequence>
<dbReference type="AlphaFoldDB" id="A0A1Q2H086"/>
<organism evidence="3 4">
    <name type="scientific">Pseudoalteromonas aliena</name>
    <dbReference type="NCBI Taxonomy" id="247523"/>
    <lineage>
        <taxon>Bacteria</taxon>
        <taxon>Pseudomonadati</taxon>
        <taxon>Pseudomonadota</taxon>
        <taxon>Gammaproteobacteria</taxon>
        <taxon>Alteromonadales</taxon>
        <taxon>Pseudoalteromonadaceae</taxon>
        <taxon>Pseudoalteromonas</taxon>
    </lineage>
</organism>
<evidence type="ECO:0000313" key="3">
    <source>
        <dbReference type="EMBL" id="AQQ00763.1"/>
    </source>
</evidence>